<reference evidence="3" key="1">
    <citation type="submission" date="2013-05" db="EMBL/GenBank/DDBJ databases">
        <title>The Genome sequence of Mucor circinelloides f. circinelloides 1006PhL.</title>
        <authorList>
            <consortium name="The Broad Institute Genomics Platform"/>
            <person name="Cuomo C."/>
            <person name="Earl A."/>
            <person name="Findley K."/>
            <person name="Lee S.C."/>
            <person name="Walker B."/>
            <person name="Young S."/>
            <person name="Zeng Q."/>
            <person name="Gargeya S."/>
            <person name="Fitzgerald M."/>
            <person name="Haas B."/>
            <person name="Abouelleil A."/>
            <person name="Allen A.W."/>
            <person name="Alvarado L."/>
            <person name="Arachchi H.M."/>
            <person name="Berlin A.M."/>
            <person name="Chapman S.B."/>
            <person name="Gainer-Dewar J."/>
            <person name="Goldberg J."/>
            <person name="Griggs A."/>
            <person name="Gujja S."/>
            <person name="Hansen M."/>
            <person name="Howarth C."/>
            <person name="Imamovic A."/>
            <person name="Ireland A."/>
            <person name="Larimer J."/>
            <person name="McCowan C."/>
            <person name="Murphy C."/>
            <person name="Pearson M."/>
            <person name="Poon T.W."/>
            <person name="Priest M."/>
            <person name="Roberts A."/>
            <person name="Saif S."/>
            <person name="Shea T."/>
            <person name="Sisk P."/>
            <person name="Sykes S."/>
            <person name="Wortman J."/>
            <person name="Nusbaum C."/>
            <person name="Birren B."/>
        </authorList>
    </citation>
    <scope>NUCLEOTIDE SEQUENCE [LARGE SCALE GENOMIC DNA]</scope>
    <source>
        <strain evidence="3">1006PhL</strain>
    </source>
</reference>
<feature type="region of interest" description="Disordered" evidence="1">
    <location>
        <begin position="10"/>
        <end position="31"/>
    </location>
</feature>
<dbReference type="InParanoid" id="S2JRV6"/>
<dbReference type="AlphaFoldDB" id="S2JRV6"/>
<evidence type="ECO:0000313" key="2">
    <source>
        <dbReference type="EMBL" id="EPB92724.1"/>
    </source>
</evidence>
<accession>S2JRV6</accession>
<evidence type="ECO:0000313" key="3">
    <source>
        <dbReference type="Proteomes" id="UP000014254"/>
    </source>
</evidence>
<protein>
    <submittedName>
        <fullName evidence="2">Uncharacterized protein</fullName>
    </submittedName>
</protein>
<dbReference type="VEuPathDB" id="FungiDB:HMPREF1544_00453"/>
<sequence length="114" mass="12953">MIYCYEDDPSNVVSPSSVANEHDDHHDISGVSDMQHLPLSEKTKKLIMQRLKEGFAVRAKKIVIQNNFCQYIRDNLAMGTSFGSSIVHHPDQIIHADENYKKNPTSLQNTNKNL</sequence>
<name>S2JRV6_MUCC1</name>
<keyword evidence="3" id="KW-1185">Reference proteome</keyword>
<organism evidence="2 3">
    <name type="scientific">Mucor circinelloides f. circinelloides (strain 1006PhL)</name>
    <name type="common">Mucormycosis agent</name>
    <name type="synonym">Calyptromyces circinelloides</name>
    <dbReference type="NCBI Taxonomy" id="1220926"/>
    <lineage>
        <taxon>Eukaryota</taxon>
        <taxon>Fungi</taxon>
        <taxon>Fungi incertae sedis</taxon>
        <taxon>Mucoromycota</taxon>
        <taxon>Mucoromycotina</taxon>
        <taxon>Mucoromycetes</taxon>
        <taxon>Mucorales</taxon>
        <taxon>Mucorineae</taxon>
        <taxon>Mucoraceae</taxon>
        <taxon>Mucor</taxon>
    </lineage>
</organism>
<dbReference type="Proteomes" id="UP000014254">
    <property type="component" value="Unassembled WGS sequence"/>
</dbReference>
<proteinExistence type="predicted"/>
<dbReference type="EMBL" id="KE123898">
    <property type="protein sequence ID" value="EPB92724.1"/>
    <property type="molecule type" value="Genomic_DNA"/>
</dbReference>
<evidence type="ECO:0000256" key="1">
    <source>
        <dbReference type="SAM" id="MobiDB-lite"/>
    </source>
</evidence>
<gene>
    <name evidence="2" type="ORF">HMPREF1544_00453</name>
</gene>